<evidence type="ECO:0000256" key="3">
    <source>
        <dbReference type="ARBA" id="ARBA00022679"/>
    </source>
</evidence>
<dbReference type="InterPro" id="IPR036890">
    <property type="entry name" value="HATPase_C_sf"/>
</dbReference>
<dbReference type="Gene3D" id="1.25.40.10">
    <property type="entry name" value="Tetratricopeptide repeat domain"/>
    <property type="match status" value="2"/>
</dbReference>
<dbReference type="SMART" id="SM00028">
    <property type="entry name" value="TPR"/>
    <property type="match status" value="4"/>
</dbReference>
<sequence>MSAKFLFPLLLVCFSFKVISQDKPCTKEEIIESYCSSDKFHKAHTLVSSKKLEEAYVLINQLLDEADTNNDSQLRIYSLLLEADLHYQNKSFQKSLATYMKCLNSIQLNQDIKFYTLLNIGFINAFGLSDYEKGVDYFLRAQNLITDESCLTKKTLLYSALGHVNMISGKYSDSENYYLESLNLNLSNNQINEVAGIYNNLGNLYFEQYQDQKAKTFFLKALNTFKIKDSTNINLRQQFNYNLFAVNEALGNYKEAIGYLEKSNTLRDSIWNRDKVWEIADLSKKIALDKKENELRVLEAENKAKEAQRNAVFASALVLLALLGVSIYFYREKVKTNKIITSQNEELDKLNATKDKLFSIVSHDLRSSVNALKSSNRALVNNLETKNIEKLDELLNTNSSIVNGAYNLLDNLLNWAMLQTKQTYFHIEEHRLFTLVEHVVFNYQGLFAEKEIKFQNSVSKKDKILADQESLKIIIRNLMDNAIKFSQAKDSISVYSQVEDENYIQLVIEDSGLGMSETKRLELLKETSLLSKKENENIIGTGLGIQLCKSMIKKNNGKFSIESQLGKGTKMIVSLPKASENG</sequence>
<dbReference type="InterPro" id="IPR011990">
    <property type="entry name" value="TPR-like_helical_dom_sf"/>
</dbReference>
<reference evidence="12" key="1">
    <citation type="submission" date="2016-11" db="EMBL/GenBank/DDBJ databases">
        <authorList>
            <person name="Varghese N."/>
            <person name="Submissions S."/>
        </authorList>
    </citation>
    <scope>NUCLEOTIDE SEQUENCE [LARGE SCALE GENOMIC DNA]</scope>
    <source>
        <strain evidence="12">DSM 25330</strain>
    </source>
</reference>
<dbReference type="GO" id="GO:0000156">
    <property type="term" value="F:phosphorelay response regulator activity"/>
    <property type="evidence" value="ECO:0007669"/>
    <property type="project" value="TreeGrafter"/>
</dbReference>
<dbReference type="PROSITE" id="PS50109">
    <property type="entry name" value="HIS_KIN"/>
    <property type="match status" value="1"/>
</dbReference>
<keyword evidence="3" id="KW-0808">Transferase</keyword>
<dbReference type="InterPro" id="IPR019734">
    <property type="entry name" value="TPR_rpt"/>
</dbReference>
<evidence type="ECO:0000256" key="8">
    <source>
        <dbReference type="SAM" id="Coils"/>
    </source>
</evidence>
<dbReference type="InterPro" id="IPR050351">
    <property type="entry name" value="BphY/WalK/GraS-like"/>
</dbReference>
<accession>A0A1M5LA94</accession>
<dbReference type="GO" id="GO:0005524">
    <property type="term" value="F:ATP binding"/>
    <property type="evidence" value="ECO:0007669"/>
    <property type="project" value="UniProtKB-KW"/>
</dbReference>
<protein>
    <recommendedName>
        <fullName evidence="2">histidine kinase</fullName>
        <ecNumber evidence="2">2.7.13.3</ecNumber>
    </recommendedName>
</protein>
<keyword evidence="9" id="KW-0812">Transmembrane</keyword>
<evidence type="ECO:0000313" key="12">
    <source>
        <dbReference type="Proteomes" id="UP000184522"/>
    </source>
</evidence>
<keyword evidence="9" id="KW-0472">Membrane</keyword>
<dbReference type="SUPFAM" id="SSF48452">
    <property type="entry name" value="TPR-like"/>
    <property type="match status" value="1"/>
</dbReference>
<dbReference type="GO" id="GO:0030295">
    <property type="term" value="F:protein kinase activator activity"/>
    <property type="evidence" value="ECO:0007669"/>
    <property type="project" value="TreeGrafter"/>
</dbReference>
<gene>
    <name evidence="11" type="ORF">SAMN05444148_0569</name>
</gene>
<proteinExistence type="predicted"/>
<dbReference type="InterPro" id="IPR003594">
    <property type="entry name" value="HATPase_dom"/>
</dbReference>
<dbReference type="OrthoDB" id="9781208at2"/>
<dbReference type="STRING" id="1089305.SAMN05444148_0569"/>
<dbReference type="InterPro" id="IPR005467">
    <property type="entry name" value="His_kinase_dom"/>
</dbReference>
<keyword evidence="5 11" id="KW-0418">Kinase</keyword>
<dbReference type="GO" id="GO:0000155">
    <property type="term" value="F:phosphorelay sensor kinase activity"/>
    <property type="evidence" value="ECO:0007669"/>
    <property type="project" value="InterPro"/>
</dbReference>
<name>A0A1M5LA94_9FLAO</name>
<comment type="catalytic activity">
    <reaction evidence="1">
        <text>ATP + protein L-histidine = ADP + protein N-phospho-L-histidine.</text>
        <dbReference type="EC" id="2.7.13.3"/>
    </reaction>
</comment>
<dbReference type="SUPFAM" id="SSF55874">
    <property type="entry name" value="ATPase domain of HSP90 chaperone/DNA topoisomerase II/histidine kinase"/>
    <property type="match status" value="1"/>
</dbReference>
<evidence type="ECO:0000259" key="10">
    <source>
        <dbReference type="PROSITE" id="PS50109"/>
    </source>
</evidence>
<evidence type="ECO:0000256" key="1">
    <source>
        <dbReference type="ARBA" id="ARBA00000085"/>
    </source>
</evidence>
<dbReference type="Pfam" id="PF13374">
    <property type="entry name" value="TPR_10"/>
    <property type="match status" value="1"/>
</dbReference>
<evidence type="ECO:0000256" key="5">
    <source>
        <dbReference type="ARBA" id="ARBA00022777"/>
    </source>
</evidence>
<evidence type="ECO:0000256" key="6">
    <source>
        <dbReference type="ARBA" id="ARBA00022840"/>
    </source>
</evidence>
<feature type="transmembrane region" description="Helical" evidence="9">
    <location>
        <begin position="311"/>
        <end position="330"/>
    </location>
</feature>
<dbReference type="SMART" id="SM00387">
    <property type="entry name" value="HATPase_c"/>
    <property type="match status" value="1"/>
</dbReference>
<feature type="coiled-coil region" evidence="8">
    <location>
        <begin position="288"/>
        <end position="317"/>
    </location>
</feature>
<keyword evidence="8" id="KW-0175">Coiled coil</keyword>
<dbReference type="Proteomes" id="UP000184522">
    <property type="component" value="Unassembled WGS sequence"/>
</dbReference>
<dbReference type="SUPFAM" id="SSF47384">
    <property type="entry name" value="Homodimeric domain of signal transducing histidine kinase"/>
    <property type="match status" value="1"/>
</dbReference>
<evidence type="ECO:0000256" key="7">
    <source>
        <dbReference type="ARBA" id="ARBA00023012"/>
    </source>
</evidence>
<dbReference type="Gene3D" id="3.30.565.10">
    <property type="entry name" value="Histidine kinase-like ATPase, C-terminal domain"/>
    <property type="match status" value="1"/>
</dbReference>
<keyword evidence="6" id="KW-0067">ATP-binding</keyword>
<evidence type="ECO:0000256" key="9">
    <source>
        <dbReference type="SAM" id="Phobius"/>
    </source>
</evidence>
<dbReference type="InterPro" id="IPR036097">
    <property type="entry name" value="HisK_dim/P_sf"/>
</dbReference>
<dbReference type="PANTHER" id="PTHR42878:SF7">
    <property type="entry name" value="SENSOR HISTIDINE KINASE GLRK"/>
    <property type="match status" value="1"/>
</dbReference>
<evidence type="ECO:0000256" key="4">
    <source>
        <dbReference type="ARBA" id="ARBA00022741"/>
    </source>
</evidence>
<evidence type="ECO:0000313" key="11">
    <source>
        <dbReference type="EMBL" id="SHG62054.1"/>
    </source>
</evidence>
<organism evidence="11 12">
    <name type="scientific">Winogradskyella jejuensis</name>
    <dbReference type="NCBI Taxonomy" id="1089305"/>
    <lineage>
        <taxon>Bacteria</taxon>
        <taxon>Pseudomonadati</taxon>
        <taxon>Bacteroidota</taxon>
        <taxon>Flavobacteriia</taxon>
        <taxon>Flavobacteriales</taxon>
        <taxon>Flavobacteriaceae</taxon>
        <taxon>Winogradskyella</taxon>
    </lineage>
</organism>
<keyword evidence="12" id="KW-1185">Reference proteome</keyword>
<dbReference type="PANTHER" id="PTHR42878">
    <property type="entry name" value="TWO-COMPONENT HISTIDINE KINASE"/>
    <property type="match status" value="1"/>
</dbReference>
<dbReference type="EC" id="2.7.13.3" evidence="2"/>
<keyword evidence="9" id="KW-1133">Transmembrane helix</keyword>
<dbReference type="PRINTS" id="PR00344">
    <property type="entry name" value="BCTRLSENSOR"/>
</dbReference>
<dbReference type="InterPro" id="IPR004358">
    <property type="entry name" value="Sig_transdc_His_kin-like_C"/>
</dbReference>
<dbReference type="Gene3D" id="1.10.287.130">
    <property type="match status" value="1"/>
</dbReference>
<dbReference type="RefSeq" id="WP_073082742.1">
    <property type="nucleotide sequence ID" value="NZ_FQWS01000001.1"/>
</dbReference>
<dbReference type="Pfam" id="PF02518">
    <property type="entry name" value="HATPase_c"/>
    <property type="match status" value="1"/>
</dbReference>
<evidence type="ECO:0000256" key="2">
    <source>
        <dbReference type="ARBA" id="ARBA00012438"/>
    </source>
</evidence>
<keyword evidence="7" id="KW-0902">Two-component regulatory system</keyword>
<feature type="domain" description="Histidine kinase" evidence="10">
    <location>
        <begin position="360"/>
        <end position="579"/>
    </location>
</feature>
<dbReference type="EMBL" id="FQWS01000001">
    <property type="protein sequence ID" value="SHG62054.1"/>
    <property type="molecule type" value="Genomic_DNA"/>
</dbReference>
<dbReference type="AlphaFoldDB" id="A0A1M5LA94"/>
<keyword evidence="4" id="KW-0547">Nucleotide-binding</keyword>
<dbReference type="GO" id="GO:0007234">
    <property type="term" value="P:osmosensory signaling via phosphorelay pathway"/>
    <property type="evidence" value="ECO:0007669"/>
    <property type="project" value="TreeGrafter"/>
</dbReference>